<keyword evidence="3" id="KW-1185">Reference proteome</keyword>
<name>A0AAN6HJ55_FUSAU</name>
<proteinExistence type="predicted"/>
<evidence type="ECO:0000256" key="1">
    <source>
        <dbReference type="SAM" id="MobiDB-lite"/>
    </source>
</evidence>
<organism evidence="2 3">
    <name type="scientific">Fusarium austroamericanum</name>
    <dbReference type="NCBI Taxonomy" id="282268"/>
    <lineage>
        <taxon>Eukaryota</taxon>
        <taxon>Fungi</taxon>
        <taxon>Dikarya</taxon>
        <taxon>Ascomycota</taxon>
        <taxon>Pezizomycotina</taxon>
        <taxon>Sordariomycetes</taxon>
        <taxon>Hypocreomycetidae</taxon>
        <taxon>Hypocreales</taxon>
        <taxon>Nectriaceae</taxon>
        <taxon>Fusarium</taxon>
    </lineage>
</organism>
<comment type="caution">
    <text evidence="2">The sequence shown here is derived from an EMBL/GenBank/DDBJ whole genome shotgun (WGS) entry which is preliminary data.</text>
</comment>
<protein>
    <recommendedName>
        <fullName evidence="4">HNH nuclease domain-containing protein</fullName>
    </recommendedName>
</protein>
<feature type="region of interest" description="Disordered" evidence="1">
    <location>
        <begin position="1"/>
        <end position="33"/>
    </location>
</feature>
<dbReference type="AlphaFoldDB" id="A0AAN6HJ55"/>
<reference evidence="2 3" key="1">
    <citation type="submission" date="2020-02" db="EMBL/GenBank/DDBJ databases">
        <title>Identification and distribution of gene clusters putatively required for synthesis of sphingolipid metabolism inhibitors in phylogenetically diverse species of the filamentous fungus Fusarium.</title>
        <authorList>
            <person name="Kim H.-S."/>
            <person name="Busman M."/>
            <person name="Brown D.W."/>
            <person name="Divon H."/>
            <person name="Uhlig S."/>
            <person name="Proctor R.H."/>
        </authorList>
    </citation>
    <scope>NUCLEOTIDE SEQUENCE [LARGE SCALE GENOMIC DNA]</scope>
    <source>
        <strain evidence="2 3">NRRL 2903</strain>
    </source>
</reference>
<gene>
    <name evidence="2" type="ORF">FAUST_2097</name>
</gene>
<feature type="compositionally biased region" description="Basic and acidic residues" evidence="1">
    <location>
        <begin position="1"/>
        <end position="25"/>
    </location>
</feature>
<evidence type="ECO:0000313" key="2">
    <source>
        <dbReference type="EMBL" id="KAF5244988.1"/>
    </source>
</evidence>
<evidence type="ECO:0008006" key="4">
    <source>
        <dbReference type="Google" id="ProtNLM"/>
    </source>
</evidence>
<evidence type="ECO:0000313" key="3">
    <source>
        <dbReference type="Proteomes" id="UP000537989"/>
    </source>
</evidence>
<dbReference type="Proteomes" id="UP000537989">
    <property type="component" value="Unassembled WGS sequence"/>
</dbReference>
<dbReference type="EMBL" id="JAAMOD010000044">
    <property type="protein sequence ID" value="KAF5244988.1"/>
    <property type="molecule type" value="Genomic_DNA"/>
</dbReference>
<accession>A0AAN6HJ55</accession>
<sequence length="324" mass="37337">MDTDMHHVDPDNLRTETWKHAEDKSPTPQPPLTRKRIREKSWKVIEQSIYYDSRCETLPNLPVVRRSLAEERICFERDGRTCVLTGKKSGLTLFWFIPHTWKNSVGRNNATGNLLEMSVILADVDAFDDIFSATELGRTHKAWNMICVDQTLYRFLSTGWCTFKFQGAILGHDGKSEVLLRFYWMPQLTARFNKPTNSLDMENIVQEFKAFVQSDCPPPPHYPKESPVPESGRLIRLFMTQEEARKIESAVKLHWACVVYTALCGGAGRSQFLTGMDQSDGSLVPRNKEFEQEKKQLELDHRVAEMGWKKAYRETLSDESASRN</sequence>